<evidence type="ECO:0000256" key="3">
    <source>
        <dbReference type="ARBA" id="ARBA00023002"/>
    </source>
</evidence>
<organism evidence="6 7">
    <name type="scientific">Streptomyces lacrimifluminis</name>
    <dbReference type="NCBI Taxonomy" id="1500077"/>
    <lineage>
        <taxon>Bacteria</taxon>
        <taxon>Bacillati</taxon>
        <taxon>Actinomycetota</taxon>
        <taxon>Actinomycetes</taxon>
        <taxon>Kitasatosporales</taxon>
        <taxon>Streptomycetaceae</taxon>
        <taxon>Streptomyces</taxon>
    </lineage>
</organism>
<sequence>MAGHADVYLTWGEPPAQVKEEIDWIRSPAERGGRTVRFGVRLHTVSRDSSAEAWSTAYRD</sequence>
<keyword evidence="7" id="KW-1185">Reference proteome</keyword>
<evidence type="ECO:0000256" key="4">
    <source>
        <dbReference type="ARBA" id="ARBA00023033"/>
    </source>
</evidence>
<keyword evidence="4" id="KW-0503">Monooxygenase</keyword>
<evidence type="ECO:0000313" key="7">
    <source>
        <dbReference type="Proteomes" id="UP000625682"/>
    </source>
</evidence>
<evidence type="ECO:0000256" key="1">
    <source>
        <dbReference type="ARBA" id="ARBA00022630"/>
    </source>
</evidence>
<name>A0A917L6E1_9ACTN</name>
<dbReference type="GO" id="GO:0046306">
    <property type="term" value="P:alkanesulfonate catabolic process"/>
    <property type="evidence" value="ECO:0007669"/>
    <property type="project" value="TreeGrafter"/>
</dbReference>
<dbReference type="Gene3D" id="3.20.20.30">
    <property type="entry name" value="Luciferase-like domain"/>
    <property type="match status" value="1"/>
</dbReference>
<proteinExistence type="predicted"/>
<dbReference type="AlphaFoldDB" id="A0A917L6E1"/>
<dbReference type="InterPro" id="IPR036661">
    <property type="entry name" value="Luciferase-like_sf"/>
</dbReference>
<dbReference type="EMBL" id="BMMU01000018">
    <property type="protein sequence ID" value="GGJ47894.1"/>
    <property type="molecule type" value="Genomic_DNA"/>
</dbReference>
<evidence type="ECO:0000313" key="6">
    <source>
        <dbReference type="EMBL" id="GGJ47894.1"/>
    </source>
</evidence>
<reference evidence="6" key="1">
    <citation type="journal article" date="2014" name="Int. J. Syst. Evol. Microbiol.">
        <title>Complete genome sequence of Corynebacterium casei LMG S-19264T (=DSM 44701T), isolated from a smear-ripened cheese.</title>
        <authorList>
            <consortium name="US DOE Joint Genome Institute (JGI-PGF)"/>
            <person name="Walter F."/>
            <person name="Albersmeier A."/>
            <person name="Kalinowski J."/>
            <person name="Ruckert C."/>
        </authorList>
    </citation>
    <scope>NUCLEOTIDE SEQUENCE</scope>
    <source>
        <strain evidence="6">CGMCC 4.7272</strain>
    </source>
</reference>
<dbReference type="SUPFAM" id="SSF51679">
    <property type="entry name" value="Bacterial luciferase-like"/>
    <property type="match status" value="1"/>
</dbReference>
<dbReference type="PANTHER" id="PTHR42847:SF4">
    <property type="entry name" value="ALKANESULFONATE MONOOXYGENASE-RELATED"/>
    <property type="match status" value="1"/>
</dbReference>
<dbReference type="InterPro" id="IPR050172">
    <property type="entry name" value="SsuD_RutA_monooxygenase"/>
</dbReference>
<dbReference type="GO" id="GO:0008726">
    <property type="term" value="F:alkanesulfonate monooxygenase activity"/>
    <property type="evidence" value="ECO:0007669"/>
    <property type="project" value="TreeGrafter"/>
</dbReference>
<evidence type="ECO:0000259" key="5">
    <source>
        <dbReference type="Pfam" id="PF00296"/>
    </source>
</evidence>
<dbReference type="PANTHER" id="PTHR42847">
    <property type="entry name" value="ALKANESULFONATE MONOOXYGENASE"/>
    <property type="match status" value="1"/>
</dbReference>
<protein>
    <recommendedName>
        <fullName evidence="5">Luciferase-like domain-containing protein</fullName>
    </recommendedName>
</protein>
<feature type="domain" description="Luciferase-like" evidence="5">
    <location>
        <begin position="2"/>
        <end position="57"/>
    </location>
</feature>
<reference evidence="6" key="2">
    <citation type="submission" date="2020-09" db="EMBL/GenBank/DDBJ databases">
        <authorList>
            <person name="Sun Q."/>
            <person name="Zhou Y."/>
        </authorList>
    </citation>
    <scope>NUCLEOTIDE SEQUENCE</scope>
    <source>
        <strain evidence="6">CGMCC 4.7272</strain>
    </source>
</reference>
<dbReference type="Proteomes" id="UP000625682">
    <property type="component" value="Unassembled WGS sequence"/>
</dbReference>
<gene>
    <name evidence="6" type="ORF">GCM10012282_51020</name>
</gene>
<dbReference type="InterPro" id="IPR011251">
    <property type="entry name" value="Luciferase-like_dom"/>
</dbReference>
<keyword evidence="1" id="KW-0285">Flavoprotein</keyword>
<keyword evidence="3" id="KW-0560">Oxidoreductase</keyword>
<keyword evidence="2" id="KW-0288">FMN</keyword>
<evidence type="ECO:0000256" key="2">
    <source>
        <dbReference type="ARBA" id="ARBA00022643"/>
    </source>
</evidence>
<accession>A0A917L6E1</accession>
<comment type="caution">
    <text evidence="6">The sequence shown here is derived from an EMBL/GenBank/DDBJ whole genome shotgun (WGS) entry which is preliminary data.</text>
</comment>
<dbReference type="Pfam" id="PF00296">
    <property type="entry name" value="Bac_luciferase"/>
    <property type="match status" value="1"/>
</dbReference>